<feature type="compositionally biased region" description="Basic and acidic residues" evidence="1">
    <location>
        <begin position="114"/>
        <end position="125"/>
    </location>
</feature>
<organism evidence="3 4">
    <name type="scientific">Brevibacterium epidermidis</name>
    <dbReference type="NCBI Taxonomy" id="1698"/>
    <lineage>
        <taxon>Bacteria</taxon>
        <taxon>Bacillati</taxon>
        <taxon>Actinomycetota</taxon>
        <taxon>Actinomycetes</taxon>
        <taxon>Micrococcales</taxon>
        <taxon>Brevibacteriaceae</taxon>
        <taxon>Brevibacterium</taxon>
    </lineage>
</organism>
<evidence type="ECO:0000313" key="4">
    <source>
        <dbReference type="Proteomes" id="UP001565435"/>
    </source>
</evidence>
<protein>
    <recommendedName>
        <fullName evidence="2">DUF4166 domain-containing protein</fullName>
    </recommendedName>
</protein>
<feature type="domain" description="DUF4166" evidence="2">
    <location>
        <begin position="20"/>
        <end position="105"/>
    </location>
</feature>
<name>A0ABV4EJF3_BREEP</name>
<evidence type="ECO:0000313" key="3">
    <source>
        <dbReference type="EMBL" id="MEY9258664.1"/>
    </source>
</evidence>
<feature type="region of interest" description="Disordered" evidence="1">
    <location>
        <begin position="114"/>
        <end position="139"/>
    </location>
</feature>
<feature type="domain" description="DUF4166" evidence="2">
    <location>
        <begin position="138"/>
        <end position="224"/>
    </location>
</feature>
<reference evidence="3 4" key="1">
    <citation type="submission" date="2024-07" db="EMBL/GenBank/DDBJ databases">
        <title>Mealworm larvae gut microbial communities from Newark, Delaware, USA.</title>
        <authorList>
            <person name="Blenner M."/>
        </authorList>
    </citation>
    <scope>NUCLEOTIDE SEQUENCE [LARGE SCALE GENOMIC DNA]</scope>
    <source>
        <strain evidence="3 4">UD i117</strain>
    </source>
</reference>
<evidence type="ECO:0000256" key="1">
    <source>
        <dbReference type="SAM" id="MobiDB-lite"/>
    </source>
</evidence>
<gene>
    <name evidence="3" type="ORF">ABH903_001685</name>
</gene>
<comment type="caution">
    <text evidence="3">The sequence shown here is derived from an EMBL/GenBank/DDBJ whole genome shotgun (WGS) entry which is preliminary data.</text>
</comment>
<proteinExistence type="predicted"/>
<keyword evidence="4" id="KW-1185">Reference proteome</keyword>
<evidence type="ECO:0000259" key="2">
    <source>
        <dbReference type="Pfam" id="PF13761"/>
    </source>
</evidence>
<dbReference type="Pfam" id="PF13761">
    <property type="entry name" value="DUF4166"/>
    <property type="match status" value="2"/>
</dbReference>
<sequence>MSSPTRSAYERALGSRTTELHAVLQGYFAVIPPGSVGIGDGVFERFGSERPWLRPLLAVAERCGVIASGFHRDVPFRIENRTESGSQTATRTLYFEDGAWSMVDAVSFVPDVRSSDGDAAGRDGESESGVAGSGGESEGGVVDVLGKPSIVEAEFDVDVVDGGLRLRSRRIVLRLGALRVSVPKAIRPVIALSERFDDSIDRQRVDLVVDVPVIGRVYEYSGTFIYRIEPGDDSAQTVG</sequence>
<dbReference type="EMBL" id="JBGBYS010000007">
    <property type="protein sequence ID" value="MEY9258664.1"/>
    <property type="molecule type" value="Genomic_DNA"/>
</dbReference>
<dbReference type="InterPro" id="IPR025311">
    <property type="entry name" value="DUF4166"/>
</dbReference>
<accession>A0ABV4EJF3</accession>
<dbReference type="RefSeq" id="WP_370035990.1">
    <property type="nucleotide sequence ID" value="NZ_JBGBYS010000007.1"/>
</dbReference>
<dbReference type="Proteomes" id="UP001565435">
    <property type="component" value="Unassembled WGS sequence"/>
</dbReference>